<evidence type="ECO:0000256" key="1">
    <source>
        <dbReference type="ARBA" id="ARBA00004377"/>
    </source>
</evidence>
<proteinExistence type="inferred from homology"/>
<dbReference type="GO" id="GO:0005886">
    <property type="term" value="C:plasma membrane"/>
    <property type="evidence" value="ECO:0007669"/>
    <property type="project" value="UniProtKB-SubCell"/>
</dbReference>
<evidence type="ECO:0000313" key="12">
    <source>
        <dbReference type="EMBL" id="OIR25083.1"/>
    </source>
</evidence>
<evidence type="ECO:0000256" key="5">
    <source>
        <dbReference type="ARBA" id="ARBA00022481"/>
    </source>
</evidence>
<dbReference type="Pfam" id="PF07963">
    <property type="entry name" value="N_methyl"/>
    <property type="match status" value="1"/>
</dbReference>
<accession>A0A1J5TW62</accession>
<dbReference type="GO" id="GO:0015627">
    <property type="term" value="C:type II protein secretion system complex"/>
    <property type="evidence" value="ECO:0007669"/>
    <property type="project" value="InterPro"/>
</dbReference>
<evidence type="ECO:0000313" key="13">
    <source>
        <dbReference type="Proteomes" id="UP000182798"/>
    </source>
</evidence>
<evidence type="ECO:0000313" key="14">
    <source>
        <dbReference type="Proteomes" id="UP000643672"/>
    </source>
</evidence>
<keyword evidence="4" id="KW-1003">Cell membrane</keyword>
<reference evidence="13" key="1">
    <citation type="submission" date="2016-09" db="EMBL/GenBank/DDBJ databases">
        <title>Genome Sequence of Bathymodiolus thermophilus sulfur-oxidizing gill endosymbiont.</title>
        <authorList>
            <person name="Ponnudurai R."/>
            <person name="Kleiner M."/>
            <person name="Sayavedra L."/>
            <person name="Thuermer A."/>
            <person name="Felbeck H."/>
            <person name="Schlueter R."/>
            <person name="Schweder T."/>
            <person name="Markert S."/>
        </authorList>
    </citation>
    <scope>NUCLEOTIDE SEQUENCE [LARGE SCALE GENOMIC DNA]</scope>
    <source>
        <strain evidence="13">BAT/CrabSpa'14</strain>
    </source>
</reference>
<feature type="transmembrane region" description="Helical" evidence="10">
    <location>
        <begin position="6"/>
        <end position="29"/>
    </location>
</feature>
<dbReference type="Gene3D" id="2.10.70.20">
    <property type="entry name" value="gspk-gspi-gspj complex like domains"/>
    <property type="match status" value="1"/>
</dbReference>
<comment type="similarity">
    <text evidence="2">Belongs to the GSP J family.</text>
</comment>
<dbReference type="Pfam" id="PF11612">
    <property type="entry name" value="T2SSJ"/>
    <property type="match status" value="1"/>
</dbReference>
<evidence type="ECO:0000256" key="4">
    <source>
        <dbReference type="ARBA" id="ARBA00022475"/>
    </source>
</evidence>
<dbReference type="GO" id="GO:0015628">
    <property type="term" value="P:protein secretion by the type II secretion system"/>
    <property type="evidence" value="ECO:0007669"/>
    <property type="project" value="InterPro"/>
</dbReference>
<gene>
    <name evidence="12" type="ORF">BGC33_12595</name>
    <name evidence="11" type="ORF">THERMOS_1287</name>
</gene>
<evidence type="ECO:0000256" key="8">
    <source>
        <dbReference type="ARBA" id="ARBA00022989"/>
    </source>
</evidence>
<comment type="subcellular location">
    <subcellularLocation>
        <location evidence="1">Cell inner membrane</location>
        <topology evidence="1">Single-pass membrane protein</topology>
    </subcellularLocation>
</comment>
<evidence type="ECO:0000256" key="2">
    <source>
        <dbReference type="ARBA" id="ARBA00011084"/>
    </source>
</evidence>
<sequence length="165" mass="19078">MKQYGFTLVELLIAITILSVIGVISYGALDGTLKHQTAQKHHSQNLTQLQRISLYLDRDFSQVFQGEVTLSKDKIQLKSVQNDTLLTIDYQFSDNTITRHATSSIGKSAKLIFLKEVKEFKIRLLDNKNKWHTTWKFKNNKNRLKAIEVKFTHPYWGDIKKVVAI</sequence>
<evidence type="ECO:0000256" key="7">
    <source>
        <dbReference type="ARBA" id="ARBA00022692"/>
    </source>
</evidence>
<evidence type="ECO:0000256" key="10">
    <source>
        <dbReference type="SAM" id="Phobius"/>
    </source>
</evidence>
<organism evidence="12 13">
    <name type="scientific">Bathymodiolus thermophilus thioautotrophic gill symbiont</name>
    <dbReference type="NCBI Taxonomy" id="2360"/>
    <lineage>
        <taxon>Bacteria</taxon>
        <taxon>Pseudomonadati</taxon>
        <taxon>Pseudomonadota</taxon>
        <taxon>Gammaproteobacteria</taxon>
        <taxon>sulfur-oxidizing symbionts</taxon>
    </lineage>
</organism>
<evidence type="ECO:0000256" key="9">
    <source>
        <dbReference type="ARBA" id="ARBA00023136"/>
    </source>
</evidence>
<dbReference type="OrthoDB" id="9794345at2"/>
<keyword evidence="7 10" id="KW-0812">Transmembrane</keyword>
<dbReference type="Proteomes" id="UP000182798">
    <property type="component" value="Unassembled WGS sequence"/>
</dbReference>
<dbReference type="AlphaFoldDB" id="A0A1J5TW62"/>
<dbReference type="RefSeq" id="WP_071563856.1">
    <property type="nucleotide sequence ID" value="NZ_CAESAQ020000064.1"/>
</dbReference>
<keyword evidence="5" id="KW-0488">Methylation</keyword>
<reference evidence="12" key="2">
    <citation type="journal article" date="2017" name="Stand. Genomic Sci.">
        <title>Genome sequence of the sulfur-oxidizing Bathymodiolus thermophilus gill endosymbiont.</title>
        <authorList>
            <person name="Ponnudurai R."/>
            <person name="Sayavedra L."/>
            <person name="Kleiner M."/>
            <person name="Heiden S.E."/>
            <person name="Thurmer A."/>
            <person name="Felbeck H."/>
            <person name="Schluter R."/>
            <person name="Sievert S.M."/>
            <person name="Daniel R."/>
            <person name="Schweder T."/>
            <person name="Markert S."/>
        </authorList>
    </citation>
    <scope>NUCLEOTIDE SEQUENCE</scope>
    <source>
        <strain evidence="12">BAT/CrabSpa'14</strain>
    </source>
</reference>
<evidence type="ECO:0000256" key="3">
    <source>
        <dbReference type="ARBA" id="ARBA00021539"/>
    </source>
</evidence>
<dbReference type="PANTHER" id="PTHR39583:SF2">
    <property type="entry name" value="TYPE II SECRETION SYSTEM PROTEIN J"/>
    <property type="match status" value="1"/>
</dbReference>
<dbReference type="InterPro" id="IPR012902">
    <property type="entry name" value="N_methyl_site"/>
</dbReference>
<evidence type="ECO:0000313" key="11">
    <source>
        <dbReference type="EMBL" id="CAB5500898.1"/>
    </source>
</evidence>
<keyword evidence="9 10" id="KW-0472">Membrane</keyword>
<evidence type="ECO:0000256" key="6">
    <source>
        <dbReference type="ARBA" id="ARBA00022519"/>
    </source>
</evidence>
<dbReference type="NCBIfam" id="TIGR02532">
    <property type="entry name" value="IV_pilin_GFxxxE"/>
    <property type="match status" value="1"/>
</dbReference>
<keyword evidence="14" id="KW-1185">Reference proteome</keyword>
<reference evidence="11 14" key="3">
    <citation type="submission" date="2020-05" db="EMBL/GenBank/DDBJ databases">
        <authorList>
            <person name="Petersen J."/>
            <person name="Sayavedra L."/>
        </authorList>
    </citation>
    <scope>NUCLEOTIDE SEQUENCE [LARGE SCALE GENOMIC DNA]</scope>
    <source>
        <strain evidence="11">B thermophilus SOXS</strain>
    </source>
</reference>
<dbReference type="InterPro" id="IPR051621">
    <property type="entry name" value="T2SS_protein_J"/>
</dbReference>
<name>A0A1J5TW62_9GAMM</name>
<dbReference type="InterPro" id="IPR045584">
    <property type="entry name" value="Pilin-like"/>
</dbReference>
<protein>
    <recommendedName>
        <fullName evidence="3">Type II secretion system protein J</fullName>
    </recommendedName>
</protein>
<keyword evidence="6" id="KW-0997">Cell inner membrane</keyword>
<comment type="caution">
    <text evidence="12">The sequence shown here is derived from an EMBL/GenBank/DDBJ whole genome shotgun (WGS) entry which is preliminary data.</text>
</comment>
<dbReference type="PANTHER" id="PTHR39583">
    <property type="entry name" value="TYPE II SECRETION SYSTEM PROTEIN J-RELATED"/>
    <property type="match status" value="1"/>
</dbReference>
<keyword evidence="8 10" id="KW-1133">Transmembrane helix</keyword>
<dbReference type="SUPFAM" id="SSF54523">
    <property type="entry name" value="Pili subunits"/>
    <property type="match status" value="2"/>
</dbReference>
<dbReference type="InterPro" id="IPR010055">
    <property type="entry name" value="T2SS_protein-GspJ"/>
</dbReference>
<dbReference type="EMBL" id="MIQH01000410">
    <property type="protein sequence ID" value="OIR25083.1"/>
    <property type="molecule type" value="Genomic_DNA"/>
</dbReference>
<dbReference type="Proteomes" id="UP000643672">
    <property type="component" value="Unassembled WGS sequence"/>
</dbReference>
<dbReference type="EMBL" id="CAESAQ020000064">
    <property type="protein sequence ID" value="CAB5500898.1"/>
    <property type="molecule type" value="Genomic_DNA"/>
</dbReference>